<evidence type="ECO:0000256" key="5">
    <source>
        <dbReference type="SAM" id="Phobius"/>
    </source>
</evidence>
<dbReference type="GO" id="GO:0005737">
    <property type="term" value="C:cytoplasm"/>
    <property type="evidence" value="ECO:0007669"/>
    <property type="project" value="TreeGrafter"/>
</dbReference>
<dbReference type="PRINTS" id="PR00421">
    <property type="entry name" value="THIOREDOXIN"/>
</dbReference>
<evidence type="ECO:0000256" key="2">
    <source>
        <dbReference type="ARBA" id="ARBA00022982"/>
    </source>
</evidence>
<dbReference type="EMBL" id="PEIB01000068">
    <property type="protein sequence ID" value="RXJ67763.1"/>
    <property type="molecule type" value="Genomic_DNA"/>
</dbReference>
<dbReference type="GO" id="GO:0015035">
    <property type="term" value="F:protein-disulfide reductase activity"/>
    <property type="evidence" value="ECO:0007669"/>
    <property type="project" value="TreeGrafter"/>
</dbReference>
<keyword evidence="4" id="KW-0676">Redox-active center</keyword>
<dbReference type="PANTHER" id="PTHR45663:SF11">
    <property type="entry name" value="GEO12009P1"/>
    <property type="match status" value="1"/>
</dbReference>
<feature type="domain" description="Thioredoxin" evidence="6">
    <location>
        <begin position="63"/>
        <end position="185"/>
    </location>
</feature>
<dbReference type="PANTHER" id="PTHR45663">
    <property type="entry name" value="GEO12009P1"/>
    <property type="match status" value="1"/>
</dbReference>
<evidence type="ECO:0000256" key="4">
    <source>
        <dbReference type="ARBA" id="ARBA00023284"/>
    </source>
</evidence>
<evidence type="ECO:0000256" key="3">
    <source>
        <dbReference type="ARBA" id="ARBA00023157"/>
    </source>
</evidence>
<dbReference type="InterPro" id="IPR036249">
    <property type="entry name" value="Thioredoxin-like_sf"/>
</dbReference>
<evidence type="ECO:0000259" key="6">
    <source>
        <dbReference type="PROSITE" id="PS51352"/>
    </source>
</evidence>
<keyword evidence="1" id="KW-0813">Transport</keyword>
<sequence length="185" mass="20521">MNADILNRESLLNFSNTLTDRINKLETFATNGPLYFLPFRVIAFAVIILLLICSNFIALIRWPFSASKKLFAKASESHGAIINVSSVDQFDTIIASNSRVLVDFWAEWCGPCLLMNKTVEVTAEKYAGSLTVVKVDASLGSAISKKYNVRGLPTMILFEDGQEQARKSGSLTIQQIESEFITNKC</sequence>
<accession>A0A4Q0YCG2</accession>
<dbReference type="InterPro" id="IPR013766">
    <property type="entry name" value="Thioredoxin_domain"/>
</dbReference>
<organism evidence="7 8">
    <name type="scientific">Veronia nyctiphanis</name>
    <dbReference type="NCBI Taxonomy" id="1278244"/>
    <lineage>
        <taxon>Bacteria</taxon>
        <taxon>Pseudomonadati</taxon>
        <taxon>Pseudomonadota</taxon>
        <taxon>Gammaproteobacteria</taxon>
        <taxon>Vibrionales</taxon>
        <taxon>Vibrionaceae</taxon>
        <taxon>Veronia</taxon>
    </lineage>
</organism>
<gene>
    <name evidence="7" type="ORF">CS022_24340</name>
</gene>
<dbReference type="SUPFAM" id="SSF52833">
    <property type="entry name" value="Thioredoxin-like"/>
    <property type="match status" value="1"/>
</dbReference>
<dbReference type="PROSITE" id="PS00194">
    <property type="entry name" value="THIOREDOXIN_1"/>
    <property type="match status" value="1"/>
</dbReference>
<keyword evidence="5" id="KW-0812">Transmembrane</keyword>
<reference evidence="7 8" key="1">
    <citation type="submission" date="2017-10" db="EMBL/GenBank/DDBJ databases">
        <title>Nyctiphanis sp. nov., isolated from the stomach of the euphausiid Nyctiphanes simplex (Hansen, 1911) in the Gulf of California.</title>
        <authorList>
            <person name="Gomez-Gil B."/>
            <person name="Aguilar-Mendez M."/>
            <person name="Lopez-Cortes A."/>
            <person name="Gomez-Gutierrez J."/>
            <person name="Roque A."/>
            <person name="Lang E."/>
            <person name="Gonzalez-Castillo A."/>
        </authorList>
    </citation>
    <scope>NUCLEOTIDE SEQUENCE [LARGE SCALE GENOMIC DNA]</scope>
    <source>
        <strain evidence="7 8">CAIM 600</strain>
    </source>
</reference>
<evidence type="ECO:0000256" key="1">
    <source>
        <dbReference type="ARBA" id="ARBA00022448"/>
    </source>
</evidence>
<dbReference type="PROSITE" id="PS51352">
    <property type="entry name" value="THIOREDOXIN_2"/>
    <property type="match status" value="1"/>
</dbReference>
<evidence type="ECO:0000313" key="7">
    <source>
        <dbReference type="EMBL" id="RXJ67763.1"/>
    </source>
</evidence>
<keyword evidence="2" id="KW-0249">Electron transport</keyword>
<name>A0A4Q0YCG2_9GAMM</name>
<comment type="caution">
    <text evidence="7">The sequence shown here is derived from an EMBL/GenBank/DDBJ whole genome shotgun (WGS) entry which is preliminary data.</text>
</comment>
<dbReference type="CDD" id="cd02947">
    <property type="entry name" value="TRX_family"/>
    <property type="match status" value="1"/>
</dbReference>
<evidence type="ECO:0000313" key="8">
    <source>
        <dbReference type="Proteomes" id="UP000290287"/>
    </source>
</evidence>
<dbReference type="Gene3D" id="3.40.30.10">
    <property type="entry name" value="Glutaredoxin"/>
    <property type="match status" value="1"/>
</dbReference>
<keyword evidence="5" id="KW-1133">Transmembrane helix</keyword>
<protein>
    <recommendedName>
        <fullName evidence="6">Thioredoxin domain-containing protein</fullName>
    </recommendedName>
</protein>
<keyword evidence="3" id="KW-1015">Disulfide bond</keyword>
<dbReference type="Proteomes" id="UP000290287">
    <property type="component" value="Unassembled WGS sequence"/>
</dbReference>
<dbReference type="Pfam" id="PF00085">
    <property type="entry name" value="Thioredoxin"/>
    <property type="match status" value="1"/>
</dbReference>
<keyword evidence="8" id="KW-1185">Reference proteome</keyword>
<proteinExistence type="predicted"/>
<dbReference type="InterPro" id="IPR017937">
    <property type="entry name" value="Thioredoxin_CS"/>
</dbReference>
<feature type="transmembrane region" description="Helical" evidence="5">
    <location>
        <begin position="41"/>
        <end position="60"/>
    </location>
</feature>
<keyword evidence="5" id="KW-0472">Membrane</keyword>
<dbReference type="AlphaFoldDB" id="A0A4Q0YCG2"/>